<dbReference type="PANTHER" id="PTHR21068">
    <property type="entry name" value="SPARTIN"/>
    <property type="match status" value="1"/>
</dbReference>
<feature type="domain" description="Senescence" evidence="2">
    <location>
        <begin position="184"/>
        <end position="370"/>
    </location>
</feature>
<dbReference type="PANTHER" id="PTHR21068:SF36">
    <property type="entry name" value="SENESCENCE_DEHYDRATION-ASSOCIATED PROTEIN-LIKE PROTEIN"/>
    <property type="match status" value="1"/>
</dbReference>
<feature type="region of interest" description="Disordered" evidence="1">
    <location>
        <begin position="221"/>
        <end position="246"/>
    </location>
</feature>
<feature type="region of interest" description="Disordered" evidence="1">
    <location>
        <begin position="19"/>
        <end position="45"/>
    </location>
</feature>
<dbReference type="Pfam" id="PF06911">
    <property type="entry name" value="Senescence"/>
    <property type="match status" value="1"/>
</dbReference>
<dbReference type="OMA" id="IPSCKVH"/>
<protein>
    <recommendedName>
        <fullName evidence="2">Senescence domain-containing protein</fullName>
    </recommendedName>
</protein>
<evidence type="ECO:0000313" key="4">
    <source>
        <dbReference type="Proteomes" id="UP000594263"/>
    </source>
</evidence>
<dbReference type="InterPro" id="IPR009686">
    <property type="entry name" value="Senescence/spartin_C"/>
</dbReference>
<evidence type="ECO:0000313" key="3">
    <source>
        <dbReference type="EnsemblPlants" id="Kaladp0977s0008.1.v1.1"/>
    </source>
</evidence>
<reference evidence="3" key="1">
    <citation type="submission" date="2021-01" db="UniProtKB">
        <authorList>
            <consortium name="EnsemblPlants"/>
        </authorList>
    </citation>
    <scope>IDENTIFICATION</scope>
</reference>
<dbReference type="InterPro" id="IPR045036">
    <property type="entry name" value="Spartin-like"/>
</dbReference>
<evidence type="ECO:0000259" key="2">
    <source>
        <dbReference type="Pfam" id="PF06911"/>
    </source>
</evidence>
<evidence type="ECO:0000256" key="1">
    <source>
        <dbReference type="SAM" id="MobiDB-lite"/>
    </source>
</evidence>
<dbReference type="GO" id="GO:0005886">
    <property type="term" value="C:plasma membrane"/>
    <property type="evidence" value="ECO:0007669"/>
    <property type="project" value="TreeGrafter"/>
</dbReference>
<proteinExistence type="predicted"/>
<sequence length="388" mass="41702">MGCLSFFSSSSSRSISFFSSSSRSKNSHPKQDMAKPQQQHSEPQFPHQQIIVRIGGCRAHLMEEGEALELANGEFKIIDIYDDNICLATIVKVGDYLQWPVTKDEPVVKVSDGQYLFSLPMADGSDPLSYGVSFRDGSVGNLLDGVLRERCCFSGVSYGRGGKNMIDWKEFAPRIQDYNNVLAKAIAGGTGQIVRGIFMCSNAYTKQVQKGGEMIQTRVADNTATRETRKRSGSGSDAAKKNSVNKSLKRVRALSKMTEKLSKRMLDGVGLVSGSVVKPLVTSQGGKWLLASVPGEVVLASLDALNKVMDAVEAAEKQTLSVTSAATTRMVSNRFGESAGEATGDVLATVGHCAGTAWNVLKIRKAINPATSVKSGMLKNTAIMAAKK</sequence>
<organism evidence="3 4">
    <name type="scientific">Kalanchoe fedtschenkoi</name>
    <name type="common">Lavender scallops</name>
    <name type="synonym">South American air plant</name>
    <dbReference type="NCBI Taxonomy" id="63787"/>
    <lineage>
        <taxon>Eukaryota</taxon>
        <taxon>Viridiplantae</taxon>
        <taxon>Streptophyta</taxon>
        <taxon>Embryophyta</taxon>
        <taxon>Tracheophyta</taxon>
        <taxon>Spermatophyta</taxon>
        <taxon>Magnoliopsida</taxon>
        <taxon>eudicotyledons</taxon>
        <taxon>Gunneridae</taxon>
        <taxon>Pentapetalae</taxon>
        <taxon>Saxifragales</taxon>
        <taxon>Crassulaceae</taxon>
        <taxon>Kalanchoe</taxon>
    </lineage>
</organism>
<dbReference type="EnsemblPlants" id="Kaladp0977s0008.1.v1.1">
    <property type="protein sequence ID" value="Kaladp0977s0008.1.v1.1"/>
    <property type="gene ID" value="Kaladp0977s0008.v1.1"/>
</dbReference>
<accession>A0A7N1A7S8</accession>
<dbReference type="Proteomes" id="UP000594263">
    <property type="component" value="Unplaced"/>
</dbReference>
<dbReference type="Gramene" id="Kaladp0977s0008.1.v1.1">
    <property type="protein sequence ID" value="Kaladp0977s0008.1.v1.1"/>
    <property type="gene ID" value="Kaladp0977s0008.v1.1"/>
</dbReference>
<name>A0A7N1A7S8_KALFE</name>
<keyword evidence="4" id="KW-1185">Reference proteome</keyword>
<dbReference type="AlphaFoldDB" id="A0A7N1A7S8"/>